<dbReference type="EMBL" id="JAGIZQ010000003">
    <property type="protein sequence ID" value="KAH6635941.1"/>
    <property type="molecule type" value="Genomic_DNA"/>
</dbReference>
<gene>
    <name evidence="1" type="ORF">F5144DRAFT_565848</name>
</gene>
<comment type="caution">
    <text evidence="1">The sequence shown here is derived from an EMBL/GenBank/DDBJ whole genome shotgun (WGS) entry which is preliminary data.</text>
</comment>
<accession>A0ACB7P9T2</accession>
<evidence type="ECO:0000313" key="2">
    <source>
        <dbReference type="Proteomes" id="UP000724584"/>
    </source>
</evidence>
<reference evidence="1 2" key="1">
    <citation type="journal article" date="2021" name="Nat. Commun.">
        <title>Genetic determinants of endophytism in the Arabidopsis root mycobiome.</title>
        <authorList>
            <person name="Mesny F."/>
            <person name="Miyauchi S."/>
            <person name="Thiergart T."/>
            <person name="Pickel B."/>
            <person name="Atanasova L."/>
            <person name="Karlsson M."/>
            <person name="Huettel B."/>
            <person name="Barry K.W."/>
            <person name="Haridas S."/>
            <person name="Chen C."/>
            <person name="Bauer D."/>
            <person name="Andreopoulos W."/>
            <person name="Pangilinan J."/>
            <person name="LaButti K."/>
            <person name="Riley R."/>
            <person name="Lipzen A."/>
            <person name="Clum A."/>
            <person name="Drula E."/>
            <person name="Henrissat B."/>
            <person name="Kohler A."/>
            <person name="Grigoriev I.V."/>
            <person name="Martin F.M."/>
            <person name="Hacquard S."/>
        </authorList>
    </citation>
    <scope>NUCLEOTIDE SEQUENCE [LARGE SCALE GENOMIC DNA]</scope>
    <source>
        <strain evidence="1 2">MPI-SDFR-AT-0079</strain>
    </source>
</reference>
<protein>
    <submittedName>
        <fullName evidence="1">Uncharacterized protein</fullName>
    </submittedName>
</protein>
<dbReference type="Proteomes" id="UP000724584">
    <property type="component" value="Unassembled WGS sequence"/>
</dbReference>
<name>A0ACB7P9T2_9PEZI</name>
<keyword evidence="2" id="KW-1185">Reference proteome</keyword>
<evidence type="ECO:0000313" key="1">
    <source>
        <dbReference type="EMBL" id="KAH6635941.1"/>
    </source>
</evidence>
<sequence>MYTLDVELVPFEKPVFETPELVKSLLVARGLSWDQDLDYVYPCPPGQTEFLKQGARDEQMWVLNTVRRMSASIDQNQWIAATQALAQANGTLRTSCM</sequence>
<organism evidence="1 2">
    <name type="scientific">Chaetomium tenue</name>
    <dbReference type="NCBI Taxonomy" id="1854479"/>
    <lineage>
        <taxon>Eukaryota</taxon>
        <taxon>Fungi</taxon>
        <taxon>Dikarya</taxon>
        <taxon>Ascomycota</taxon>
        <taxon>Pezizomycotina</taxon>
        <taxon>Sordariomycetes</taxon>
        <taxon>Sordariomycetidae</taxon>
        <taxon>Sordariales</taxon>
        <taxon>Chaetomiaceae</taxon>
        <taxon>Chaetomium</taxon>
    </lineage>
</organism>
<proteinExistence type="predicted"/>